<accession>A0A6B0UHW9</accession>
<dbReference type="AlphaFoldDB" id="A0A6B0UHW9"/>
<dbReference type="EMBL" id="GIFC01006853">
    <property type="protein sequence ID" value="MXU88936.1"/>
    <property type="molecule type" value="Transcribed_RNA"/>
</dbReference>
<evidence type="ECO:0000313" key="1">
    <source>
        <dbReference type="EMBL" id="MXU88936.1"/>
    </source>
</evidence>
<organism evidence="1">
    <name type="scientific">Ixodes ricinus</name>
    <name type="common">Common tick</name>
    <name type="synonym">Acarus ricinus</name>
    <dbReference type="NCBI Taxonomy" id="34613"/>
    <lineage>
        <taxon>Eukaryota</taxon>
        <taxon>Metazoa</taxon>
        <taxon>Ecdysozoa</taxon>
        <taxon>Arthropoda</taxon>
        <taxon>Chelicerata</taxon>
        <taxon>Arachnida</taxon>
        <taxon>Acari</taxon>
        <taxon>Parasitiformes</taxon>
        <taxon>Ixodida</taxon>
        <taxon>Ixodoidea</taxon>
        <taxon>Ixodidae</taxon>
        <taxon>Ixodinae</taxon>
        <taxon>Ixodes</taxon>
    </lineage>
</organism>
<reference evidence="1" key="1">
    <citation type="submission" date="2019-12" db="EMBL/GenBank/DDBJ databases">
        <title>An insight into the sialome of adult female Ixodes ricinus ticks feeding for 6 days.</title>
        <authorList>
            <person name="Perner J."/>
            <person name="Ribeiro J.M.C."/>
        </authorList>
    </citation>
    <scope>NUCLEOTIDE SEQUENCE</scope>
    <source>
        <strain evidence="1">Semi-engorged</strain>
        <tissue evidence="1">Salivary glands</tissue>
    </source>
</reference>
<proteinExistence type="predicted"/>
<sequence>MAKVHLQRSACLCFLTVRCEIVCPSRCSGITGTVYCGLKAIRVVSDIQPCPRMVAPFSESAGPRSESTPCVGASRRCSRRSLAMPLATPPKLNPIIFFFVFLIT</sequence>
<name>A0A6B0UHW9_IXORI</name>
<protein>
    <submittedName>
        <fullName evidence="1">Uncharacterized protein</fullName>
    </submittedName>
</protein>